<keyword evidence="1" id="KW-0812">Transmembrane</keyword>
<dbReference type="NCBIfam" id="NF041681">
    <property type="entry name" value="HGxxPAAW"/>
    <property type="match status" value="1"/>
</dbReference>
<gene>
    <name evidence="2" type="ORF">Arub01_50060</name>
</gene>
<evidence type="ECO:0000313" key="2">
    <source>
        <dbReference type="EMBL" id="GLW66762.1"/>
    </source>
</evidence>
<organism evidence="2 3">
    <name type="scientific">Actinomadura rubrobrunea</name>
    <dbReference type="NCBI Taxonomy" id="115335"/>
    <lineage>
        <taxon>Bacteria</taxon>
        <taxon>Bacillati</taxon>
        <taxon>Actinomycetota</taxon>
        <taxon>Actinomycetes</taxon>
        <taxon>Streptosporangiales</taxon>
        <taxon>Thermomonosporaceae</taxon>
        <taxon>Actinomadura</taxon>
    </lineage>
</organism>
<name>A0A9W6Q1Y5_9ACTN</name>
<dbReference type="Proteomes" id="UP001165124">
    <property type="component" value="Unassembled WGS sequence"/>
</dbReference>
<feature type="transmembrane region" description="Helical" evidence="1">
    <location>
        <begin position="38"/>
        <end position="59"/>
    </location>
</feature>
<feature type="transmembrane region" description="Helical" evidence="1">
    <location>
        <begin position="12"/>
        <end position="32"/>
    </location>
</feature>
<dbReference type="RefSeq" id="WP_067909776.1">
    <property type="nucleotide sequence ID" value="NZ_BSRZ01000017.1"/>
</dbReference>
<comment type="caution">
    <text evidence="2">The sequence shown here is derived from an EMBL/GenBank/DDBJ whole genome shotgun (WGS) entry which is preliminary data.</text>
</comment>
<keyword evidence="3" id="KW-1185">Reference proteome</keyword>
<keyword evidence="1" id="KW-1133">Transmembrane helix</keyword>
<accession>A0A9W6Q1Y5</accession>
<proteinExistence type="predicted"/>
<evidence type="ECO:0000256" key="1">
    <source>
        <dbReference type="SAM" id="Phobius"/>
    </source>
</evidence>
<dbReference type="EMBL" id="BSRZ01000017">
    <property type="protein sequence ID" value="GLW66762.1"/>
    <property type="molecule type" value="Genomic_DNA"/>
</dbReference>
<keyword evidence="1" id="KW-0472">Membrane</keyword>
<reference evidence="2" key="1">
    <citation type="submission" date="2023-02" db="EMBL/GenBank/DDBJ databases">
        <title>Actinomadura rubrobrunea NBRC 14622.</title>
        <authorList>
            <person name="Ichikawa N."/>
            <person name="Sato H."/>
            <person name="Tonouchi N."/>
        </authorList>
    </citation>
    <scope>NUCLEOTIDE SEQUENCE</scope>
    <source>
        <strain evidence="2">NBRC 14622</strain>
    </source>
</reference>
<protein>
    <submittedName>
        <fullName evidence="2">Uncharacterized protein</fullName>
    </submittedName>
</protein>
<sequence length="69" mass="6895">MSSGSHAGRLKSWVAVAVILAGFVVGGVAITMGPNWPLFLAGAAIVVVGGIIAFAVDIMSDVIVDEGGR</sequence>
<evidence type="ECO:0000313" key="3">
    <source>
        <dbReference type="Proteomes" id="UP001165124"/>
    </source>
</evidence>
<dbReference type="AlphaFoldDB" id="A0A9W6Q1Y5"/>